<dbReference type="EMBL" id="JACIJJ010000008">
    <property type="protein sequence ID" value="MBB5700127.1"/>
    <property type="molecule type" value="Genomic_DNA"/>
</dbReference>
<sequence>MPERLARLETEVAGWDRYVPARPPAPDACFVPVIAVAPTPAGFDLTVGFTLMQGDQKLAGQGVRAALTPTRLPEGTGADDRAADLSAAYAAGNAEQKKRMAAALGNLALGIYRNTELVGQAPAMIQGVGSNPSMLTRIGQFKLAASLLGLQGKGLAGIATSMPKLFSAMKVKAPAAASTSEAEEIAL</sequence>
<evidence type="ECO:0000313" key="2">
    <source>
        <dbReference type="Proteomes" id="UP000557739"/>
    </source>
</evidence>
<organism evidence="1 2">
    <name type="scientific">Sphingomonas yantingensis</name>
    <dbReference type="NCBI Taxonomy" id="1241761"/>
    <lineage>
        <taxon>Bacteria</taxon>
        <taxon>Pseudomonadati</taxon>
        <taxon>Pseudomonadota</taxon>
        <taxon>Alphaproteobacteria</taxon>
        <taxon>Sphingomonadales</taxon>
        <taxon>Sphingomonadaceae</taxon>
        <taxon>Sphingomonas</taxon>
    </lineage>
</organism>
<name>A0A7W9AT75_9SPHN</name>
<reference evidence="1 2" key="1">
    <citation type="submission" date="2020-08" db="EMBL/GenBank/DDBJ databases">
        <title>Genomic Encyclopedia of Type Strains, Phase IV (KMG-IV): sequencing the most valuable type-strain genomes for metagenomic binning, comparative biology and taxonomic classification.</title>
        <authorList>
            <person name="Goeker M."/>
        </authorList>
    </citation>
    <scope>NUCLEOTIDE SEQUENCE [LARGE SCALE GENOMIC DNA]</scope>
    <source>
        <strain evidence="1 2">DSM 27244</strain>
    </source>
</reference>
<evidence type="ECO:0000313" key="1">
    <source>
        <dbReference type="EMBL" id="MBB5700127.1"/>
    </source>
</evidence>
<dbReference type="AlphaFoldDB" id="A0A7W9AT75"/>
<keyword evidence="2" id="KW-1185">Reference proteome</keyword>
<dbReference type="Proteomes" id="UP000557739">
    <property type="component" value="Unassembled WGS sequence"/>
</dbReference>
<comment type="caution">
    <text evidence="1">The sequence shown here is derived from an EMBL/GenBank/DDBJ whole genome shotgun (WGS) entry which is preliminary data.</text>
</comment>
<protein>
    <submittedName>
        <fullName evidence="1">Uncharacterized protein</fullName>
    </submittedName>
</protein>
<dbReference type="RefSeq" id="WP_184031156.1">
    <property type="nucleotide sequence ID" value="NZ_JACIJJ010000008.1"/>
</dbReference>
<accession>A0A7W9AT75</accession>
<gene>
    <name evidence="1" type="ORF">FHR19_003509</name>
</gene>
<proteinExistence type="predicted"/>